<dbReference type="InterPro" id="IPR043128">
    <property type="entry name" value="Rev_trsase/Diguanyl_cyclase"/>
</dbReference>
<dbReference type="SUPFAM" id="SSF50630">
    <property type="entry name" value="Acid proteases"/>
    <property type="match status" value="1"/>
</dbReference>
<dbReference type="EC" id="2.7.7.49" evidence="1"/>
<evidence type="ECO:0000256" key="4">
    <source>
        <dbReference type="ARBA" id="ARBA00022722"/>
    </source>
</evidence>
<dbReference type="InterPro" id="IPR021109">
    <property type="entry name" value="Peptidase_aspartic_dom_sf"/>
</dbReference>
<keyword evidence="13" id="KW-1185">Reference proteome</keyword>
<keyword evidence="8" id="KW-0862">Zinc</keyword>
<feature type="region of interest" description="Disordered" evidence="9">
    <location>
        <begin position="28"/>
        <end position="48"/>
    </location>
</feature>
<evidence type="ECO:0000313" key="13">
    <source>
        <dbReference type="Proteomes" id="UP001151760"/>
    </source>
</evidence>
<dbReference type="Pfam" id="PF17921">
    <property type="entry name" value="Integrase_H2C2"/>
    <property type="match status" value="1"/>
</dbReference>
<evidence type="ECO:0000256" key="3">
    <source>
        <dbReference type="ARBA" id="ARBA00022695"/>
    </source>
</evidence>
<name>A0ABQ5H4F4_9ASTR</name>
<dbReference type="InterPro" id="IPR041588">
    <property type="entry name" value="Integrase_H2C2"/>
</dbReference>
<feature type="compositionally biased region" description="Basic and acidic residues" evidence="9">
    <location>
        <begin position="197"/>
        <end position="208"/>
    </location>
</feature>
<comment type="caution">
    <text evidence="12">The sequence shown here is derived from an EMBL/GenBank/DDBJ whole genome shotgun (WGS) entry which is preliminary data.</text>
</comment>
<reference evidence="12" key="2">
    <citation type="submission" date="2022-01" db="EMBL/GenBank/DDBJ databases">
        <authorList>
            <person name="Yamashiro T."/>
            <person name="Shiraishi A."/>
            <person name="Satake H."/>
            <person name="Nakayama K."/>
        </authorList>
    </citation>
    <scope>NUCLEOTIDE SEQUENCE</scope>
</reference>
<dbReference type="Gene3D" id="4.10.60.10">
    <property type="entry name" value="Zinc finger, CCHC-type"/>
    <property type="match status" value="1"/>
</dbReference>
<dbReference type="PROSITE" id="PS00141">
    <property type="entry name" value="ASP_PROTEASE"/>
    <property type="match status" value="1"/>
</dbReference>
<dbReference type="CDD" id="cd09274">
    <property type="entry name" value="RNase_HI_RT_Ty3"/>
    <property type="match status" value="1"/>
</dbReference>
<evidence type="ECO:0000259" key="11">
    <source>
        <dbReference type="PROSITE" id="PS50994"/>
    </source>
</evidence>
<keyword evidence="3" id="KW-0548">Nucleotidyltransferase</keyword>
<dbReference type="Gene3D" id="2.40.70.10">
    <property type="entry name" value="Acid Proteases"/>
    <property type="match status" value="1"/>
</dbReference>
<evidence type="ECO:0000256" key="1">
    <source>
        <dbReference type="ARBA" id="ARBA00012493"/>
    </source>
</evidence>
<dbReference type="PROSITE" id="PS50994">
    <property type="entry name" value="INTEGRASE"/>
    <property type="match status" value="1"/>
</dbReference>
<feature type="compositionally biased region" description="Basic residues" evidence="9">
    <location>
        <begin position="209"/>
        <end position="220"/>
    </location>
</feature>
<dbReference type="PANTHER" id="PTHR37984:SF15">
    <property type="entry name" value="INTEGRASE CATALYTIC DOMAIN-CONTAINING PROTEIN"/>
    <property type="match status" value="1"/>
</dbReference>
<organism evidence="12 13">
    <name type="scientific">Tanacetum coccineum</name>
    <dbReference type="NCBI Taxonomy" id="301880"/>
    <lineage>
        <taxon>Eukaryota</taxon>
        <taxon>Viridiplantae</taxon>
        <taxon>Streptophyta</taxon>
        <taxon>Embryophyta</taxon>
        <taxon>Tracheophyta</taxon>
        <taxon>Spermatophyta</taxon>
        <taxon>Magnoliopsida</taxon>
        <taxon>eudicotyledons</taxon>
        <taxon>Gunneridae</taxon>
        <taxon>Pentapetalae</taxon>
        <taxon>asterids</taxon>
        <taxon>campanulids</taxon>
        <taxon>Asterales</taxon>
        <taxon>Asteraceae</taxon>
        <taxon>Asteroideae</taxon>
        <taxon>Anthemideae</taxon>
        <taxon>Anthemidinae</taxon>
        <taxon>Tanacetum</taxon>
    </lineage>
</organism>
<dbReference type="CDD" id="cd00303">
    <property type="entry name" value="retropepsin_like"/>
    <property type="match status" value="1"/>
</dbReference>
<dbReference type="GO" id="GO:0003964">
    <property type="term" value="F:RNA-directed DNA polymerase activity"/>
    <property type="evidence" value="ECO:0007669"/>
    <property type="project" value="UniProtKB-KW"/>
</dbReference>
<evidence type="ECO:0000259" key="10">
    <source>
        <dbReference type="PROSITE" id="PS50158"/>
    </source>
</evidence>
<dbReference type="SUPFAM" id="SSF57756">
    <property type="entry name" value="Retrovirus zinc finger-like domains"/>
    <property type="match status" value="1"/>
</dbReference>
<gene>
    <name evidence="12" type="ORF">Tco_1056587</name>
</gene>
<dbReference type="SUPFAM" id="SSF56672">
    <property type="entry name" value="DNA/RNA polymerases"/>
    <property type="match status" value="1"/>
</dbReference>
<dbReference type="Pfam" id="PF00098">
    <property type="entry name" value="zf-CCHC"/>
    <property type="match status" value="1"/>
</dbReference>
<dbReference type="InterPro" id="IPR036875">
    <property type="entry name" value="Znf_CCHC_sf"/>
</dbReference>
<evidence type="ECO:0000256" key="8">
    <source>
        <dbReference type="PROSITE-ProRule" id="PRU00047"/>
    </source>
</evidence>
<dbReference type="InterPro" id="IPR036397">
    <property type="entry name" value="RNaseH_sf"/>
</dbReference>
<keyword evidence="5" id="KW-0255">Endonuclease</keyword>
<dbReference type="Pfam" id="PF08284">
    <property type="entry name" value="RVP_2"/>
    <property type="match status" value="1"/>
</dbReference>
<dbReference type="SMART" id="SM00343">
    <property type="entry name" value="ZnF_C2HC"/>
    <property type="match status" value="1"/>
</dbReference>
<dbReference type="InterPro" id="IPR001584">
    <property type="entry name" value="Integrase_cat-core"/>
</dbReference>
<dbReference type="InterPro" id="IPR012337">
    <property type="entry name" value="RNaseH-like_sf"/>
</dbReference>
<protein>
    <recommendedName>
        <fullName evidence="1">RNA-directed DNA polymerase</fullName>
        <ecNumber evidence="1">2.7.7.49</ecNumber>
    </recommendedName>
</protein>
<keyword evidence="8" id="KW-0863">Zinc-finger</keyword>
<feature type="domain" description="CCHC-type" evidence="10">
    <location>
        <begin position="261"/>
        <end position="274"/>
    </location>
</feature>
<evidence type="ECO:0000256" key="6">
    <source>
        <dbReference type="ARBA" id="ARBA00022801"/>
    </source>
</evidence>
<keyword evidence="4" id="KW-0540">Nuclease</keyword>
<dbReference type="SUPFAM" id="SSF53098">
    <property type="entry name" value="Ribonuclease H-like"/>
    <property type="match status" value="1"/>
</dbReference>
<proteinExistence type="predicted"/>
<dbReference type="PROSITE" id="PS50158">
    <property type="entry name" value="ZF_CCHC"/>
    <property type="match status" value="1"/>
</dbReference>
<dbReference type="PANTHER" id="PTHR37984">
    <property type="entry name" value="PROTEIN CBG26694"/>
    <property type="match status" value="1"/>
</dbReference>
<dbReference type="InterPro" id="IPR050951">
    <property type="entry name" value="Retrovirus_Pol_polyprotein"/>
</dbReference>
<dbReference type="InterPro" id="IPR001969">
    <property type="entry name" value="Aspartic_peptidase_AS"/>
</dbReference>
<dbReference type="Gene3D" id="1.10.340.70">
    <property type="match status" value="1"/>
</dbReference>
<dbReference type="Proteomes" id="UP001151760">
    <property type="component" value="Unassembled WGS sequence"/>
</dbReference>
<evidence type="ECO:0000256" key="7">
    <source>
        <dbReference type="ARBA" id="ARBA00022918"/>
    </source>
</evidence>
<sequence length="989" mass="112590">MPVTRQGTNDAMTPESIQAMIDRAIQRNSTHTQDDASHNSGGGLRRPVQPTRVCSYPDFMKCQPLNFKGTEGIVGLSQWIEKMESVFHISGCAIENQVKFATCTLLGAALTWWNGHMRTLGQGNDVAAYTQHFQELALMCTKFLADETTKIDKYIGGLPDNIHGNVMSARPKTLDFAIELANDLMDQKLCTYAERQNDNKRKADDSSRNHHQQQQHKKQNVARAYTAGPGEKKRYGHATIDCRANTNNNNNNNKNQKAGACYECGNTGHMRRDCLKLKNRGNGNGSGTAQGRAYALGERDASPDSNIITGTFLLNNRYAKILFDTGSDRSFVSSNFSASISITPTTLENHYDVELADGKIIGVNTIIRGCTLNFMNHLFNIDLMPIPLGSFDAIIMMDWLTKYHGVIICDEKIVRVPYGGEMLIFQGNGYNQKKESRLNIISCTKAQEYLSKGCDAFFAHITTKEAEDKSEEKRLEEVPIVRDFPEVFPEDLPGIPPTRQVEFQIDLVPGVAPATRVPYRLAPSEMKELAEQLQELSDKGFIRPSSSPWGALVLFVKKKDGSFRMCIDYCELNKLTGIHVDPAKIESIKDWASPKNATEIRQFLGLAGYYRRFIEGFSKIAKSMTKLTQKNVKFDWGEKEEAAFQLLKRKLCSAPILALPKGSENFIIHEKNYTTHDLELGAVVFALKMWRHYLYGTRYTVFTDHKSLQHILDQKGLNMRQRRWLELLSDYDCDIRYHPWKANVVVDALSRKERSWLPCYGDLRTLVMHESHKSKYSIHPGSDKMYQDLKQLYWWPNMKANIATYVSKCLTCAKVKAEHQKPFGLLVQPEILEWKWEKITMDFVTKLPKTANGYDTIWVIVDRLTKSAHFLPMRENDPMEKLMKLYMKEVVTRHGVPVSIISDRDGRFTSLFWQALHKALGTRLDMSTAYHPETDGQSERTIQTLEDMLRACVLDFGKNWDRHLPLVEFSYNNSYHTSIKAAPFEALYG</sequence>
<dbReference type="Gene3D" id="3.30.70.270">
    <property type="match status" value="1"/>
</dbReference>
<keyword evidence="2" id="KW-0808">Transferase</keyword>
<evidence type="ECO:0000256" key="5">
    <source>
        <dbReference type="ARBA" id="ARBA00022759"/>
    </source>
</evidence>
<dbReference type="InterPro" id="IPR041373">
    <property type="entry name" value="RT_RNaseH"/>
</dbReference>
<keyword evidence="7 12" id="KW-0695">RNA-directed DNA polymerase</keyword>
<evidence type="ECO:0000256" key="9">
    <source>
        <dbReference type="SAM" id="MobiDB-lite"/>
    </source>
</evidence>
<dbReference type="InterPro" id="IPR043502">
    <property type="entry name" value="DNA/RNA_pol_sf"/>
</dbReference>
<feature type="domain" description="Integrase catalytic" evidence="11">
    <location>
        <begin position="825"/>
        <end position="989"/>
    </location>
</feature>
<accession>A0ABQ5H4F4</accession>
<evidence type="ECO:0000256" key="2">
    <source>
        <dbReference type="ARBA" id="ARBA00022679"/>
    </source>
</evidence>
<keyword evidence="8" id="KW-0479">Metal-binding</keyword>
<feature type="region of interest" description="Disordered" evidence="9">
    <location>
        <begin position="197"/>
        <end position="232"/>
    </location>
</feature>
<evidence type="ECO:0000313" key="12">
    <source>
        <dbReference type="EMBL" id="GJT82245.1"/>
    </source>
</evidence>
<keyword evidence="6" id="KW-0378">Hydrolase</keyword>
<dbReference type="InterPro" id="IPR001878">
    <property type="entry name" value="Znf_CCHC"/>
</dbReference>
<reference evidence="12" key="1">
    <citation type="journal article" date="2022" name="Int. J. Mol. Sci.">
        <title>Draft Genome of Tanacetum Coccineum: Genomic Comparison of Closely Related Tanacetum-Family Plants.</title>
        <authorList>
            <person name="Yamashiro T."/>
            <person name="Shiraishi A."/>
            <person name="Nakayama K."/>
            <person name="Satake H."/>
        </authorList>
    </citation>
    <scope>NUCLEOTIDE SEQUENCE</scope>
</reference>
<dbReference type="Gene3D" id="3.30.420.10">
    <property type="entry name" value="Ribonuclease H-like superfamily/Ribonuclease H"/>
    <property type="match status" value="1"/>
</dbReference>
<dbReference type="Pfam" id="PF17917">
    <property type="entry name" value="RT_RNaseH"/>
    <property type="match status" value="1"/>
</dbReference>
<dbReference type="EMBL" id="BQNB010019150">
    <property type="protein sequence ID" value="GJT82245.1"/>
    <property type="molecule type" value="Genomic_DNA"/>
</dbReference>